<gene>
    <name evidence="14" type="primary">NOMO1</name>
</gene>
<sequence>VFWIVRMGSSYFLIYLALLYNLICVINCSTGNEVLGCGGFVKSHAEIDFSKVEVKLLTKHGALKDKTDCSPSNGYYFLPIYDKGEYLLKVSPPPGWSFEPEQVELNFDGKTDICSQGKDVNFVFKGFGITGKVGLVGQSGGGAFGVSIFLNSEDGREERQTITDRNGVFSFTPIIPGKYNLRATHPRWHFSKSIYNVLVESGNTELPDNSLVVGGFDILGRLEINDQISLDIGMALFRRREQFLPLMCKKGDLAELTKKNVNYETESSCHTLVEKNGNFVFKGVPPGKYLVQPVVKNPTNKLHITPAFIELEVERDSLLLKDEFKITGISVTGKILNSPHGGPIHGAEVRLNGQTVAKTSIDGEYSLQNVKTGKYKLQVQYPKFQFSEQEIDLRLSTQSLEHIVPEAYEVCGKVLSTDSYVVAITKASSTFYTTVSSKPESGEWCIYLGRGKYIIEVQTTESDKTKGIQFFPVQHQIEVLNKPINDIIFSQLRATLTGEVNCLPDASEICSEVEVTLHPLSSVGQRTGQKQVQKAKDGKYLFENILPGPYELTIPQSNLCFDSTTVFINVVAASESAPHFVHRGYEVSLISSHRAIMKYTYIGNTITSGEQSAETLKLLSGVNTFCVPLFGTYNFKLEGCHLYEENLPKTFSTTDRNPISINAIAHKVGVRVLSPDPSANSIRLIVESKPLGKQVVTPIAEEQKIDGKFAFRYDSHLPPKEILRITPHSDTLLFSPLYKEIEGSNDCVDVAFNFVAQQGLIISGIVQPPIKDTKITLSYPNNPELSAQITHTNINGEFKFGPIDEKLGYDLKADKESYVFSEFSRETSSFSAHKLCEIIVKVKDDEGNTLSGVLLSLSGSESYRKNLVTGEEPIVFHSLSPSRYFLRPMMKEYKFEPTSKIIDIQDGQTEELVFVGKRVAYSIFGSINSLNGDPFAQINIEAISDELCQYQQEETTSEINGQYRLRGLQPGCTYFVKPKDVGKIDANVARSIPNSREVKVEQSDVRGVDLIAISSITFVDVVARVTATLNEHYKTFRIVMYRKGASDSPIYSQRVETPLNLKSNVNPGIMVFFPRIPLDGKSYVVELKSTLSDKTYTYILPSETFVANTSSVFLELDFKPNVRTVEADMNQNSISALILVALVSIAFFKQDIAMDFINFIWNKGNHIAQDFAQKQKNNNKKEVRNVETINQKKIDKMADQINAVTKKKSKKI</sequence>
<dbReference type="InterPro" id="IPR051417">
    <property type="entry name" value="SDr/BOS_complex"/>
</dbReference>
<evidence type="ECO:0000313" key="14">
    <source>
        <dbReference type="EMBL" id="JAB97596.1"/>
    </source>
</evidence>
<organism evidence="14">
    <name type="scientific">Ceratitis capitata</name>
    <name type="common">Mediterranean fruit fly</name>
    <name type="synonym">Tephritis capitata</name>
    <dbReference type="NCBI Taxonomy" id="7213"/>
    <lineage>
        <taxon>Eukaryota</taxon>
        <taxon>Metazoa</taxon>
        <taxon>Ecdysozoa</taxon>
        <taxon>Arthropoda</taxon>
        <taxon>Hexapoda</taxon>
        <taxon>Insecta</taxon>
        <taxon>Pterygota</taxon>
        <taxon>Neoptera</taxon>
        <taxon>Endopterygota</taxon>
        <taxon>Diptera</taxon>
        <taxon>Brachycera</taxon>
        <taxon>Muscomorpha</taxon>
        <taxon>Tephritoidea</taxon>
        <taxon>Tephritidae</taxon>
        <taxon>Ceratitis</taxon>
        <taxon>Ceratitis</taxon>
    </lineage>
</organism>
<evidence type="ECO:0000256" key="2">
    <source>
        <dbReference type="ARBA" id="ARBA00022692"/>
    </source>
</evidence>
<evidence type="ECO:0000259" key="11">
    <source>
        <dbReference type="Pfam" id="PF23141"/>
    </source>
</evidence>
<evidence type="ECO:0000259" key="9">
    <source>
        <dbReference type="Pfam" id="PF22902"/>
    </source>
</evidence>
<dbReference type="EMBL" id="GAMC01008959">
    <property type="protein sequence ID" value="JAB97596.1"/>
    <property type="molecule type" value="mRNA"/>
</dbReference>
<feature type="domain" description="NOMO fifth transthyretin-like" evidence="13">
    <location>
        <begin position="409"/>
        <end position="489"/>
    </location>
</feature>
<keyword evidence="2 7" id="KW-0812">Transmembrane</keyword>
<evidence type="ECO:0000256" key="5">
    <source>
        <dbReference type="ARBA" id="ARBA00022989"/>
    </source>
</evidence>
<keyword evidence="3" id="KW-0732">Signal</keyword>
<dbReference type="Pfam" id="PF23192">
    <property type="entry name" value="NOMO_12th"/>
    <property type="match status" value="1"/>
</dbReference>
<dbReference type="InterPro" id="IPR056190">
    <property type="entry name" value="NOMO_5th"/>
</dbReference>
<dbReference type="PANTHER" id="PTHR23303:SF14">
    <property type="entry name" value="BOS COMPLEX SUBUNIT NOMO1-RELATED"/>
    <property type="match status" value="1"/>
</dbReference>
<dbReference type="GO" id="GO:0005789">
    <property type="term" value="C:endoplasmic reticulum membrane"/>
    <property type="evidence" value="ECO:0007669"/>
    <property type="project" value="UniProtKB-SubCell"/>
</dbReference>
<evidence type="ECO:0000259" key="12">
    <source>
        <dbReference type="Pfam" id="PF23192"/>
    </source>
</evidence>
<evidence type="ECO:0000256" key="3">
    <source>
        <dbReference type="ARBA" id="ARBA00022729"/>
    </source>
</evidence>
<proteinExistence type="evidence at transcript level"/>
<dbReference type="SUPFAM" id="SSF49478">
    <property type="entry name" value="Cna protein B-type domain"/>
    <property type="match status" value="1"/>
</dbReference>
<feature type="domain" description="NOMO-like N-terminal beta-sandwich" evidence="8">
    <location>
        <begin position="38"/>
        <end position="122"/>
    </location>
</feature>
<dbReference type="Gene3D" id="2.60.40.1120">
    <property type="entry name" value="Carboxypeptidase-like, regulatory domain"/>
    <property type="match status" value="2"/>
</dbReference>
<reference evidence="14" key="1">
    <citation type="submission" date="2013-07" db="EMBL/GenBank/DDBJ databases">
        <authorList>
            <person name="Geib S."/>
        </authorList>
    </citation>
    <scope>NUCLEOTIDE SEQUENCE</scope>
</reference>
<dbReference type="AlphaFoldDB" id="W8BWG0"/>
<feature type="transmembrane region" description="Helical" evidence="7">
    <location>
        <begin position="12"/>
        <end position="32"/>
    </location>
</feature>
<dbReference type="Pfam" id="PF23141">
    <property type="entry name" value="Ig_NOMO"/>
    <property type="match status" value="1"/>
</dbReference>
<dbReference type="Pfam" id="PF13620">
    <property type="entry name" value="CarboxypepD_reg"/>
    <property type="match status" value="1"/>
</dbReference>
<evidence type="ECO:0000259" key="8">
    <source>
        <dbReference type="Pfam" id="PF22898"/>
    </source>
</evidence>
<accession>W8BWG0</accession>
<dbReference type="InterPro" id="IPR013784">
    <property type="entry name" value="Carb-bd-like_fold"/>
</dbReference>
<dbReference type="Pfam" id="PF22904">
    <property type="entry name" value="NOMO1-like_2nd"/>
    <property type="match status" value="1"/>
</dbReference>
<feature type="domain" description="NOMO-like ninth beta-sandwich" evidence="9">
    <location>
        <begin position="758"/>
        <end position="832"/>
    </location>
</feature>
<evidence type="ECO:0000256" key="7">
    <source>
        <dbReference type="SAM" id="Phobius"/>
    </source>
</evidence>
<dbReference type="PANTHER" id="PTHR23303">
    <property type="entry name" value="CARBOXYPEPTIDASE REGULATORY REGION-CONTAINING"/>
    <property type="match status" value="1"/>
</dbReference>
<dbReference type="InterPro" id="IPR055075">
    <property type="entry name" value="NOMO-like_N"/>
</dbReference>
<dbReference type="InterPro" id="IPR055074">
    <property type="entry name" value="NOMO1-3_2nd"/>
</dbReference>
<dbReference type="Pfam" id="PF23194">
    <property type="entry name" value="NOMO_5th"/>
    <property type="match status" value="1"/>
</dbReference>
<feature type="non-terminal residue" evidence="14">
    <location>
        <position position="1"/>
    </location>
</feature>
<dbReference type="SUPFAM" id="SSF49452">
    <property type="entry name" value="Starch-binding domain-like"/>
    <property type="match status" value="2"/>
</dbReference>
<evidence type="ECO:0000256" key="1">
    <source>
        <dbReference type="ARBA" id="ARBA00004115"/>
    </source>
</evidence>
<reference evidence="14" key="2">
    <citation type="journal article" date="2014" name="BMC Genomics">
        <title>A genomic perspective to assessing quality of mass-reared SIT flies used in Mediterranean fruit fly (Ceratitis capitata) eradication in California.</title>
        <authorList>
            <person name="Calla B."/>
            <person name="Hall B."/>
            <person name="Hou S."/>
            <person name="Geib S.M."/>
        </authorList>
    </citation>
    <scope>NUCLEOTIDE SEQUENCE</scope>
</reference>
<dbReference type="Pfam" id="PF22902">
    <property type="entry name" value="NOMO1-like_9th"/>
    <property type="match status" value="1"/>
</dbReference>
<dbReference type="Pfam" id="PF22898">
    <property type="entry name" value="NOMO1-like_1st"/>
    <property type="match status" value="1"/>
</dbReference>
<feature type="domain" description="NOMO seventh transthyretin-like" evidence="11">
    <location>
        <begin position="587"/>
        <end position="663"/>
    </location>
</feature>
<feature type="domain" description="NOMO second beta-sandwich" evidence="10">
    <location>
        <begin position="124"/>
        <end position="213"/>
    </location>
</feature>
<feature type="domain" description="NOMO C-terminal transthyretin-like" evidence="12">
    <location>
        <begin position="1019"/>
        <end position="1120"/>
    </location>
</feature>
<keyword evidence="5 7" id="KW-1133">Transmembrane helix</keyword>
<evidence type="ECO:0000259" key="10">
    <source>
        <dbReference type="Pfam" id="PF22904"/>
    </source>
</evidence>
<dbReference type="GO" id="GO:0030246">
    <property type="term" value="F:carbohydrate binding"/>
    <property type="evidence" value="ECO:0007669"/>
    <property type="project" value="InterPro"/>
</dbReference>
<dbReference type="InterPro" id="IPR056319">
    <property type="entry name" value="NOMO_7th"/>
</dbReference>
<comment type="subcellular location">
    <subcellularLocation>
        <location evidence="1">Endoplasmic reticulum membrane</location>
        <topology evidence="1">Single-pass type I membrane protein</topology>
    </subcellularLocation>
</comment>
<dbReference type="OrthoDB" id="10263633at2759"/>
<evidence type="ECO:0000259" key="13">
    <source>
        <dbReference type="Pfam" id="PF23194"/>
    </source>
</evidence>
<name>W8BWG0_CERCA</name>
<keyword evidence="6 7" id="KW-0472">Membrane</keyword>
<keyword evidence="4" id="KW-0256">Endoplasmic reticulum</keyword>
<dbReference type="InterPro" id="IPR055073">
    <property type="entry name" value="NOMO1-like_9th"/>
</dbReference>
<evidence type="ECO:0000256" key="6">
    <source>
        <dbReference type="ARBA" id="ARBA00023136"/>
    </source>
</evidence>
<evidence type="ECO:0000256" key="4">
    <source>
        <dbReference type="ARBA" id="ARBA00022824"/>
    </source>
</evidence>
<protein>
    <submittedName>
        <fullName evidence="14">Nodal modulator 1</fullName>
    </submittedName>
</protein>
<dbReference type="InterPro" id="IPR056191">
    <property type="entry name" value="NOMO_12th"/>
</dbReference>